<keyword evidence="5" id="KW-0547">Nucleotide-binding</keyword>
<keyword evidence="10" id="KW-1133">Transmembrane helix</keyword>
<evidence type="ECO:0000256" key="6">
    <source>
        <dbReference type="ARBA" id="ARBA00022777"/>
    </source>
</evidence>
<dbReference type="InterPro" id="IPR036890">
    <property type="entry name" value="HATPase_C_sf"/>
</dbReference>
<keyword evidence="7" id="KW-0067">ATP-binding</keyword>
<feature type="domain" description="Histidine kinase/HSP90-like ATPase" evidence="11">
    <location>
        <begin position="286"/>
        <end position="390"/>
    </location>
</feature>
<evidence type="ECO:0000256" key="2">
    <source>
        <dbReference type="ARBA" id="ARBA00012438"/>
    </source>
</evidence>
<feature type="transmembrane region" description="Helical" evidence="10">
    <location>
        <begin position="36"/>
        <end position="54"/>
    </location>
</feature>
<dbReference type="Pfam" id="PF02518">
    <property type="entry name" value="HATPase_c"/>
    <property type="match status" value="1"/>
</dbReference>
<dbReference type="RefSeq" id="WP_221453220.1">
    <property type="nucleotide sequence ID" value="NZ_JACHJC010000001.1"/>
</dbReference>
<sequence length="393" mass="41015">MRIPGGGMRSPVDVAVAAVVAALTGMDAWWNQPGTRQADGLTYLLLVVSVVAVLARRRRPVVVAVVCMAALTSWYALGHRGELLNLPSMVALYTVAVQSARRRTVLIGLVAVVWSAGLGWVAGGRSSAPVADMLWPAVALLLGEVVRGRRELLAEFAVREARAAADREREAHRRVQQERLRLAREFHDVVAHTIAAVNVQTGVAVAAFDRRPDAARAALASARASSRDALRELRATVALLRDAAPGDSIDPAPRLGQLDELVARTNGAGLSVSLHRDTGGRELPAVVELAAYRIVQEALTNVIRHADADAAAVSVTCGGDAVVVEVTDDGAGIGDHRRRLLVGDSSGSAGPGGYGLTGMAERAAAIGGRVQWGPVPGGGFRVHAVLPVAGGPP</sequence>
<dbReference type="InterPro" id="IPR011712">
    <property type="entry name" value="Sig_transdc_His_kin_sub3_dim/P"/>
</dbReference>
<evidence type="ECO:0000256" key="4">
    <source>
        <dbReference type="ARBA" id="ARBA00022679"/>
    </source>
</evidence>
<evidence type="ECO:0000256" key="7">
    <source>
        <dbReference type="ARBA" id="ARBA00022840"/>
    </source>
</evidence>
<keyword evidence="6 12" id="KW-0418">Kinase</keyword>
<feature type="transmembrane region" description="Helical" evidence="10">
    <location>
        <begin position="61"/>
        <end position="77"/>
    </location>
</feature>
<dbReference type="InterPro" id="IPR003594">
    <property type="entry name" value="HATPase_dom"/>
</dbReference>
<dbReference type="InterPro" id="IPR050482">
    <property type="entry name" value="Sensor_HK_TwoCompSys"/>
</dbReference>
<dbReference type="CDD" id="cd16917">
    <property type="entry name" value="HATPase_UhpB-NarQ-NarX-like"/>
    <property type="match status" value="1"/>
</dbReference>
<feature type="transmembrane region" description="Helical" evidence="10">
    <location>
        <begin position="83"/>
        <end position="100"/>
    </location>
</feature>
<dbReference type="Gene3D" id="3.30.565.10">
    <property type="entry name" value="Histidine kinase-like ATPase, C-terminal domain"/>
    <property type="match status" value="1"/>
</dbReference>
<keyword evidence="10" id="KW-0472">Membrane</keyword>
<comment type="caution">
    <text evidence="12">The sequence shown here is derived from an EMBL/GenBank/DDBJ whole genome shotgun (WGS) entry which is preliminary data.</text>
</comment>
<dbReference type="EC" id="2.7.13.3" evidence="2"/>
<keyword evidence="3" id="KW-0597">Phosphoprotein</keyword>
<keyword evidence="4" id="KW-0808">Transferase</keyword>
<name>A0ABR6MDG7_MICEC</name>
<feature type="coiled-coil region" evidence="9">
    <location>
        <begin position="158"/>
        <end position="185"/>
    </location>
</feature>
<dbReference type="SMART" id="SM00387">
    <property type="entry name" value="HATPase_c"/>
    <property type="match status" value="1"/>
</dbReference>
<dbReference type="Proteomes" id="UP000618986">
    <property type="component" value="Unassembled WGS sequence"/>
</dbReference>
<keyword evidence="13" id="KW-1185">Reference proteome</keyword>
<proteinExistence type="predicted"/>
<keyword evidence="10" id="KW-0812">Transmembrane</keyword>
<dbReference type="PANTHER" id="PTHR24421:SF10">
    <property type="entry name" value="NITRATE_NITRITE SENSOR PROTEIN NARQ"/>
    <property type="match status" value="1"/>
</dbReference>
<evidence type="ECO:0000313" key="13">
    <source>
        <dbReference type="Proteomes" id="UP000618986"/>
    </source>
</evidence>
<accession>A0ABR6MDG7</accession>
<dbReference type="SUPFAM" id="SSF55874">
    <property type="entry name" value="ATPase domain of HSP90 chaperone/DNA topoisomerase II/histidine kinase"/>
    <property type="match status" value="1"/>
</dbReference>
<keyword evidence="9" id="KW-0175">Coiled coil</keyword>
<dbReference type="EMBL" id="JACHJC010000001">
    <property type="protein sequence ID" value="MBB5113418.1"/>
    <property type="molecule type" value="Genomic_DNA"/>
</dbReference>
<dbReference type="GeneID" id="300293822"/>
<evidence type="ECO:0000256" key="5">
    <source>
        <dbReference type="ARBA" id="ARBA00022741"/>
    </source>
</evidence>
<dbReference type="Pfam" id="PF07730">
    <property type="entry name" value="HisKA_3"/>
    <property type="match status" value="1"/>
</dbReference>
<dbReference type="GO" id="GO:0016301">
    <property type="term" value="F:kinase activity"/>
    <property type="evidence" value="ECO:0007669"/>
    <property type="project" value="UniProtKB-KW"/>
</dbReference>
<gene>
    <name evidence="12" type="ORF">FHU28_003257</name>
</gene>
<comment type="catalytic activity">
    <reaction evidence="1">
        <text>ATP + protein L-histidine = ADP + protein N-phospho-L-histidine.</text>
        <dbReference type="EC" id="2.7.13.3"/>
    </reaction>
</comment>
<feature type="transmembrane region" description="Helical" evidence="10">
    <location>
        <begin position="12"/>
        <end position="30"/>
    </location>
</feature>
<evidence type="ECO:0000256" key="8">
    <source>
        <dbReference type="ARBA" id="ARBA00023012"/>
    </source>
</evidence>
<evidence type="ECO:0000256" key="9">
    <source>
        <dbReference type="SAM" id="Coils"/>
    </source>
</evidence>
<evidence type="ECO:0000256" key="10">
    <source>
        <dbReference type="SAM" id="Phobius"/>
    </source>
</evidence>
<dbReference type="PANTHER" id="PTHR24421">
    <property type="entry name" value="NITRATE/NITRITE SENSOR PROTEIN NARX-RELATED"/>
    <property type="match status" value="1"/>
</dbReference>
<keyword evidence="8" id="KW-0902">Two-component regulatory system</keyword>
<evidence type="ECO:0000256" key="3">
    <source>
        <dbReference type="ARBA" id="ARBA00022553"/>
    </source>
</evidence>
<feature type="transmembrane region" description="Helical" evidence="10">
    <location>
        <begin position="105"/>
        <end position="122"/>
    </location>
</feature>
<dbReference type="Gene3D" id="1.20.5.1930">
    <property type="match status" value="1"/>
</dbReference>
<reference evidence="12 13" key="1">
    <citation type="submission" date="2020-08" db="EMBL/GenBank/DDBJ databases">
        <title>Sequencing the genomes of 1000 actinobacteria strains.</title>
        <authorList>
            <person name="Klenk H.-P."/>
        </authorList>
    </citation>
    <scope>NUCLEOTIDE SEQUENCE [LARGE SCALE GENOMIC DNA]</scope>
    <source>
        <strain evidence="12 13">DSM 43036</strain>
    </source>
</reference>
<protein>
    <recommendedName>
        <fullName evidence="2">histidine kinase</fullName>
        <ecNumber evidence="2">2.7.13.3</ecNumber>
    </recommendedName>
</protein>
<evidence type="ECO:0000259" key="11">
    <source>
        <dbReference type="SMART" id="SM00387"/>
    </source>
</evidence>
<evidence type="ECO:0000256" key="1">
    <source>
        <dbReference type="ARBA" id="ARBA00000085"/>
    </source>
</evidence>
<evidence type="ECO:0000313" key="12">
    <source>
        <dbReference type="EMBL" id="MBB5113418.1"/>
    </source>
</evidence>
<organism evidence="12 13">
    <name type="scientific">Micromonospora echinospora</name>
    <name type="common">Micromonospora purpurea</name>
    <dbReference type="NCBI Taxonomy" id="1877"/>
    <lineage>
        <taxon>Bacteria</taxon>
        <taxon>Bacillati</taxon>
        <taxon>Actinomycetota</taxon>
        <taxon>Actinomycetes</taxon>
        <taxon>Micromonosporales</taxon>
        <taxon>Micromonosporaceae</taxon>
        <taxon>Micromonospora</taxon>
    </lineage>
</organism>